<evidence type="ECO:0000256" key="1">
    <source>
        <dbReference type="PROSITE-ProRule" id="PRU00152"/>
    </source>
</evidence>
<feature type="domain" description="PLAT" evidence="2">
    <location>
        <begin position="85"/>
        <end position="204"/>
    </location>
</feature>
<dbReference type="AlphaFoldDB" id="E1ZBR7"/>
<reference evidence="3 4" key="1">
    <citation type="journal article" date="2010" name="Plant Cell">
        <title>The Chlorella variabilis NC64A genome reveals adaptation to photosymbiosis, coevolution with viruses, and cryptic sex.</title>
        <authorList>
            <person name="Blanc G."/>
            <person name="Duncan G."/>
            <person name="Agarkova I."/>
            <person name="Borodovsky M."/>
            <person name="Gurnon J."/>
            <person name="Kuo A."/>
            <person name="Lindquist E."/>
            <person name="Lucas S."/>
            <person name="Pangilinan J."/>
            <person name="Polle J."/>
            <person name="Salamov A."/>
            <person name="Terry A."/>
            <person name="Yamada T."/>
            <person name="Dunigan D.D."/>
            <person name="Grigoriev I.V."/>
            <person name="Claverie J.M."/>
            <person name="Van Etten J.L."/>
        </authorList>
    </citation>
    <scope>NUCLEOTIDE SEQUENCE [LARGE SCALE GENOMIC DNA]</scope>
    <source>
        <strain evidence="3 4">NC64A</strain>
    </source>
</reference>
<dbReference type="RefSeq" id="XP_005849010.1">
    <property type="nucleotide sequence ID" value="XM_005848948.1"/>
</dbReference>
<dbReference type="Proteomes" id="UP000008141">
    <property type="component" value="Unassembled WGS sequence"/>
</dbReference>
<dbReference type="InParanoid" id="E1ZBR7"/>
<dbReference type="PANTHER" id="PTHR45901">
    <property type="entry name" value="PROTEIN CBG12474"/>
    <property type="match status" value="1"/>
</dbReference>
<dbReference type="PANTHER" id="PTHR45901:SF3">
    <property type="entry name" value="LIPOXYGENASE HOMOLOGY DOMAIN-CONTAINING PROTEIN 1"/>
    <property type="match status" value="1"/>
</dbReference>
<dbReference type="InterPro" id="IPR036392">
    <property type="entry name" value="PLAT/LH2_dom_sf"/>
</dbReference>
<protein>
    <recommendedName>
        <fullName evidence="2">PLAT domain-containing protein</fullName>
    </recommendedName>
</protein>
<evidence type="ECO:0000259" key="2">
    <source>
        <dbReference type="PROSITE" id="PS50095"/>
    </source>
</evidence>
<dbReference type="Gene3D" id="2.60.60.20">
    <property type="entry name" value="PLAT/LH2 domain"/>
    <property type="match status" value="1"/>
</dbReference>
<dbReference type="EMBL" id="GL433841">
    <property type="protein sequence ID" value="EFN56908.1"/>
    <property type="molecule type" value="Genomic_DNA"/>
</dbReference>
<evidence type="ECO:0000313" key="3">
    <source>
        <dbReference type="EMBL" id="EFN56908.1"/>
    </source>
</evidence>
<accession>E1ZBR7</accession>
<dbReference type="InterPro" id="IPR001024">
    <property type="entry name" value="PLAT/LH2_dom"/>
</dbReference>
<dbReference type="GeneID" id="17356245"/>
<name>E1ZBR7_CHLVA</name>
<comment type="caution">
    <text evidence="1">Lacks conserved residue(s) required for the propagation of feature annotation.</text>
</comment>
<dbReference type="SUPFAM" id="SSF49723">
    <property type="entry name" value="Lipase/lipooxygenase domain (PLAT/LH2 domain)"/>
    <property type="match status" value="1"/>
</dbReference>
<dbReference type="OrthoDB" id="60843at2759"/>
<dbReference type="InterPro" id="IPR052970">
    <property type="entry name" value="Inner_ear_hair_cell_LOXHD"/>
</dbReference>
<dbReference type="KEGG" id="cvr:CHLNCDRAFT_144585"/>
<sequence length="251" mass="26162">MARVSGLRRALTACVQGVTGLQQGVTSSARPASLSSLVEAAASTSYSPPQPGWARRGGGGAAAACSRAQLSGAAAVAAAEAPHQALYQVVIMTGDVRGAGSPAPAVITLVGTEGESEQYLIGDSGDDRGFERATKKSYTFQSRHLGQLQRVHVQQLPSASDGAGVGWFLDRIEVSGPEGQHWSFPCSAWLGRSNHPAGLDGDHERNLAPSIMRHSAHSMREPAYNLLGAPLHLEASTLRCATLRLLCCAAL</sequence>
<evidence type="ECO:0000313" key="4">
    <source>
        <dbReference type="Proteomes" id="UP000008141"/>
    </source>
</evidence>
<proteinExistence type="predicted"/>
<organism evidence="4">
    <name type="scientific">Chlorella variabilis</name>
    <name type="common">Green alga</name>
    <dbReference type="NCBI Taxonomy" id="554065"/>
    <lineage>
        <taxon>Eukaryota</taxon>
        <taxon>Viridiplantae</taxon>
        <taxon>Chlorophyta</taxon>
        <taxon>core chlorophytes</taxon>
        <taxon>Trebouxiophyceae</taxon>
        <taxon>Chlorellales</taxon>
        <taxon>Chlorellaceae</taxon>
        <taxon>Chlorella clade</taxon>
        <taxon>Chlorella</taxon>
    </lineage>
</organism>
<keyword evidence="4" id="KW-1185">Reference proteome</keyword>
<dbReference type="Pfam" id="PF01477">
    <property type="entry name" value="PLAT"/>
    <property type="match status" value="1"/>
</dbReference>
<dbReference type="PROSITE" id="PS50095">
    <property type="entry name" value="PLAT"/>
    <property type="match status" value="1"/>
</dbReference>
<gene>
    <name evidence="3" type="ORF">CHLNCDRAFT_144585</name>
</gene>